<dbReference type="Proteomes" id="UP000018320">
    <property type="component" value="Unassembled WGS sequence"/>
</dbReference>
<feature type="compositionally biased region" description="Basic residues" evidence="12">
    <location>
        <begin position="60"/>
        <end position="71"/>
    </location>
</feature>
<dbReference type="PANTHER" id="PTHR11426">
    <property type="entry name" value="HISTONE H3"/>
    <property type="match status" value="1"/>
</dbReference>
<organism evidence="14 15">
    <name type="scientific">Giardia intestinalis</name>
    <name type="common">Giardia lamblia</name>
    <dbReference type="NCBI Taxonomy" id="5741"/>
    <lineage>
        <taxon>Eukaryota</taxon>
        <taxon>Metamonada</taxon>
        <taxon>Diplomonadida</taxon>
        <taxon>Hexamitidae</taxon>
        <taxon>Giardiinae</taxon>
        <taxon>Giardia</taxon>
    </lineage>
</organism>
<dbReference type="FunFam" id="1.10.20.10:FF:000096">
    <property type="entry name" value="Histone H3"/>
    <property type="match status" value="1"/>
</dbReference>
<dbReference type="Pfam" id="PF00125">
    <property type="entry name" value="Histone"/>
    <property type="match status" value="1"/>
</dbReference>
<evidence type="ECO:0000256" key="7">
    <source>
        <dbReference type="ARBA" id="ARBA00022481"/>
    </source>
</evidence>
<comment type="caution">
    <text evidence="14">The sequence shown here is derived from an EMBL/GenBank/DDBJ whole genome shotgun (WGS) entry which is preliminary data.</text>
</comment>
<keyword evidence="6" id="KW-0158">Chromosome</keyword>
<dbReference type="InterPro" id="IPR007125">
    <property type="entry name" value="H2A/H2B/H3"/>
</dbReference>
<accession>V6TEE9</accession>
<keyword evidence="9" id="KW-0238">DNA-binding</keyword>
<evidence type="ECO:0000256" key="10">
    <source>
        <dbReference type="ARBA" id="ARBA00023242"/>
    </source>
</evidence>
<dbReference type="Gene3D" id="1.10.20.10">
    <property type="entry name" value="Histone, subunit A"/>
    <property type="match status" value="1"/>
</dbReference>
<comment type="similarity">
    <text evidence="4">Belongs to the histone H3 family.</text>
</comment>
<dbReference type="CDD" id="cd22911">
    <property type="entry name" value="HFD_H3"/>
    <property type="match status" value="1"/>
</dbReference>
<dbReference type="InterPro" id="IPR009072">
    <property type="entry name" value="Histone-fold"/>
</dbReference>
<dbReference type="GO" id="GO:0030527">
    <property type="term" value="F:structural constituent of chromatin"/>
    <property type="evidence" value="ECO:0007669"/>
    <property type="project" value="InterPro"/>
</dbReference>
<evidence type="ECO:0000256" key="1">
    <source>
        <dbReference type="ARBA" id="ARBA00002001"/>
    </source>
</evidence>
<reference evidence="15" key="1">
    <citation type="submission" date="2012-02" db="EMBL/GenBank/DDBJ databases">
        <title>Genome sequencing of Giardia lamblia Genotypes A2 and B isolates (DH and GS) and comparative analysis with the genomes of Genotypes A1 and E (WB and Pig).</title>
        <authorList>
            <person name="Adam R."/>
            <person name="Dahlstrom E."/>
            <person name="Martens C."/>
            <person name="Bruno D."/>
            <person name="Barbian K."/>
            <person name="Porcella S.F."/>
            <person name="Nash T."/>
        </authorList>
    </citation>
    <scope>NUCLEOTIDE SEQUENCE</scope>
    <source>
        <strain evidence="15">DH</strain>
    </source>
</reference>
<dbReference type="EMDB" id="EMD-30591"/>
<dbReference type="VEuPathDB" id="GiardiaDB:QR46_0952"/>
<evidence type="ECO:0000256" key="11">
    <source>
        <dbReference type="ARBA" id="ARBA00023269"/>
    </source>
</evidence>
<evidence type="ECO:0000259" key="13">
    <source>
        <dbReference type="Pfam" id="PF00125"/>
    </source>
</evidence>
<dbReference type="GO" id="GO:0000786">
    <property type="term" value="C:nucleosome"/>
    <property type="evidence" value="ECO:0007669"/>
    <property type="project" value="UniProtKB-KW"/>
</dbReference>
<dbReference type="VEuPathDB" id="GiardiaDB:GL50581_4513"/>
<dbReference type="VEuPathDB" id="GiardiaDB:DHA2_154455"/>
<dbReference type="GO" id="GO:0005634">
    <property type="term" value="C:nucleus"/>
    <property type="evidence" value="ECO:0007669"/>
    <property type="project" value="UniProtKB-SubCell"/>
</dbReference>
<evidence type="ECO:0000256" key="3">
    <source>
        <dbReference type="ARBA" id="ARBA00004286"/>
    </source>
</evidence>
<dbReference type="EMBL" id="AHGT01000030">
    <property type="protein sequence ID" value="ESU37253.1"/>
    <property type="molecule type" value="Genomic_DNA"/>
</dbReference>
<evidence type="ECO:0000313" key="15">
    <source>
        <dbReference type="Proteomes" id="UP000018320"/>
    </source>
</evidence>
<feature type="domain" description="Core Histone H2A/H2B/H3" evidence="13">
    <location>
        <begin position="89"/>
        <end position="177"/>
    </location>
</feature>
<dbReference type="PRINTS" id="PR00622">
    <property type="entry name" value="HISTONEH3"/>
</dbReference>
<dbReference type="GO" id="GO:0003677">
    <property type="term" value="F:DNA binding"/>
    <property type="evidence" value="ECO:0007669"/>
    <property type="project" value="UniProtKB-KW"/>
</dbReference>
<reference evidence="14 15" key="2">
    <citation type="journal article" date="2013" name="Genome Biol. Evol.">
        <title>Genome sequencing of Giardia lamblia genotypes A2 and B isolates (DH and GS) and comparative analysis with the genomes of genotypes A1 and E (WB and Pig).</title>
        <authorList>
            <person name="Adam R.D."/>
            <person name="Dahlstrom E.W."/>
            <person name="Martens C.A."/>
            <person name="Bruno D.P."/>
            <person name="Barbian K.D."/>
            <person name="Ricklefs S.M."/>
            <person name="Hernandez M.M."/>
            <person name="Narla N.P."/>
            <person name="Patel R.B."/>
            <person name="Porcella S.F."/>
            <person name="Nash T.E."/>
        </authorList>
    </citation>
    <scope>NUCLEOTIDE SEQUENCE [LARGE SCALE GENOMIC DNA]</scope>
    <source>
        <strain evidence="14 15">DH</strain>
    </source>
</reference>
<comment type="subunit">
    <text evidence="5">The nucleosome is a histone octamer containing two molecules each of H2A, H2B, H3 and H4 assembled in one H3-H4 heterotetramer and two H2A-H2B heterodimers. The octamer wraps approximately 147 bp of DNA.</text>
</comment>
<proteinExistence type="inferred from homology"/>
<dbReference type="SUPFAM" id="SSF47113">
    <property type="entry name" value="Histone-fold"/>
    <property type="match status" value="1"/>
</dbReference>
<evidence type="ECO:0000256" key="2">
    <source>
        <dbReference type="ARBA" id="ARBA00004123"/>
    </source>
</evidence>
<gene>
    <name evidence="14" type="ORF">DHA2_154455</name>
</gene>
<keyword evidence="8" id="KW-0007">Acetylation</keyword>
<dbReference type="SMART" id="SM00428">
    <property type="entry name" value="H3"/>
    <property type="match status" value="1"/>
</dbReference>
<evidence type="ECO:0000256" key="12">
    <source>
        <dbReference type="SAM" id="MobiDB-lite"/>
    </source>
</evidence>
<evidence type="ECO:0000256" key="9">
    <source>
        <dbReference type="ARBA" id="ARBA00023125"/>
    </source>
</evidence>
<protein>
    <submittedName>
        <fullName evidence="14">Histone H3</fullName>
    </submittedName>
</protein>
<keyword evidence="10" id="KW-0539">Nucleus</keyword>
<dbReference type="AlphaFoldDB" id="V6TEE9"/>
<keyword evidence="11" id="KW-0544">Nucleosome core</keyword>
<dbReference type="VEuPathDB" id="GiardiaDB:GL50803_00135231"/>
<evidence type="ECO:0000256" key="5">
    <source>
        <dbReference type="ARBA" id="ARBA00011538"/>
    </source>
</evidence>
<keyword evidence="7" id="KW-0488">Methylation</keyword>
<comment type="function">
    <text evidence="1">Core component of nucleosome. Nucleosomes wrap and compact DNA into chromatin, limiting DNA accessibility to the cellular machineries which require DNA as a template. Histones thereby play a central role in transcription regulation, DNA repair, DNA replication and chromosomal stability. DNA accessibility is regulated via a complex set of post-translational modifications of histones, also called histone code, and nucleosome remodeling.</text>
</comment>
<dbReference type="GO" id="GO:0046982">
    <property type="term" value="F:protein heterodimerization activity"/>
    <property type="evidence" value="ECO:0007669"/>
    <property type="project" value="InterPro"/>
</dbReference>
<evidence type="ECO:0000256" key="4">
    <source>
        <dbReference type="ARBA" id="ARBA00010343"/>
    </source>
</evidence>
<dbReference type="InterPro" id="IPR000164">
    <property type="entry name" value="Histone_H3/CENP-A"/>
</dbReference>
<evidence type="ECO:0000256" key="8">
    <source>
        <dbReference type="ARBA" id="ARBA00022990"/>
    </source>
</evidence>
<name>V6TEE9_GIAIN</name>
<sequence length="189" mass="21354">MSTIIRYLPARVRSHQDDILNEISHDGAQIWDQSFWPKRAGNKMARTKHTARKTTSATKAPRKTIARKAARKTASSTSGIKKTGRKKQGMVAVKEIKKYQKSTDLLIRKLPFSKLVRDIVTSGLSKSDIRFQGAAVEALQESAENYIISLFVDTQLCAEHAKRVTIMKPDMELATRIGKRIEPEYRKGK</sequence>
<comment type="subcellular location">
    <subcellularLocation>
        <location evidence="3">Chromosome</location>
    </subcellularLocation>
    <subcellularLocation>
        <location evidence="2">Nucleus</location>
    </subcellularLocation>
</comment>
<evidence type="ECO:0000313" key="14">
    <source>
        <dbReference type="EMBL" id="ESU37253.1"/>
    </source>
</evidence>
<feature type="region of interest" description="Disordered" evidence="12">
    <location>
        <begin position="49"/>
        <end position="87"/>
    </location>
</feature>
<evidence type="ECO:0000256" key="6">
    <source>
        <dbReference type="ARBA" id="ARBA00022454"/>
    </source>
</evidence>